<dbReference type="KEGG" id="ipa:Isop_1278"/>
<name>E8QWH2_ISOPI</name>
<evidence type="ECO:0000256" key="1">
    <source>
        <dbReference type="SAM" id="Phobius"/>
    </source>
</evidence>
<organism evidence="2 3">
    <name type="scientific">Isosphaera pallida (strain ATCC 43644 / DSM 9630 / IS1B)</name>
    <dbReference type="NCBI Taxonomy" id="575540"/>
    <lineage>
        <taxon>Bacteria</taxon>
        <taxon>Pseudomonadati</taxon>
        <taxon>Planctomycetota</taxon>
        <taxon>Planctomycetia</taxon>
        <taxon>Isosphaerales</taxon>
        <taxon>Isosphaeraceae</taxon>
        <taxon>Isosphaera</taxon>
    </lineage>
</organism>
<keyword evidence="1" id="KW-0812">Transmembrane</keyword>
<reference evidence="2 3" key="2">
    <citation type="journal article" date="2011" name="Stand. Genomic Sci.">
        <title>Complete genome sequence of Isosphaera pallida type strain (IS1B).</title>
        <authorList>
            <consortium name="US DOE Joint Genome Institute (JGI-PGF)"/>
            <person name="Goker M."/>
            <person name="Cleland D."/>
            <person name="Saunders E."/>
            <person name="Lapidus A."/>
            <person name="Nolan M."/>
            <person name="Lucas S."/>
            <person name="Hammon N."/>
            <person name="Deshpande S."/>
            <person name="Cheng J.F."/>
            <person name="Tapia R."/>
            <person name="Han C."/>
            <person name="Goodwin L."/>
            <person name="Pitluck S."/>
            <person name="Liolios K."/>
            <person name="Pagani I."/>
            <person name="Ivanova N."/>
            <person name="Mavromatis K."/>
            <person name="Pati A."/>
            <person name="Chen A."/>
            <person name="Palaniappan K."/>
            <person name="Land M."/>
            <person name="Hauser L."/>
            <person name="Chang Y.J."/>
            <person name="Jeffries C.D."/>
            <person name="Detter J.C."/>
            <person name="Beck B."/>
            <person name="Woyke T."/>
            <person name="Bristow J."/>
            <person name="Eisen J.A."/>
            <person name="Markowitz V."/>
            <person name="Hugenholtz P."/>
            <person name="Kyrpides N.C."/>
            <person name="Klenk H.P."/>
        </authorList>
    </citation>
    <scope>NUCLEOTIDE SEQUENCE [LARGE SCALE GENOMIC DNA]</scope>
    <source>
        <strain evidence="3">ATCC 43644 / DSM 9630 / IS1B</strain>
    </source>
</reference>
<evidence type="ECO:0000313" key="2">
    <source>
        <dbReference type="EMBL" id="ADV61864.1"/>
    </source>
</evidence>
<gene>
    <name evidence="2" type="ordered locus">Isop_1278</name>
</gene>
<feature type="transmembrane region" description="Helical" evidence="1">
    <location>
        <begin position="25"/>
        <end position="46"/>
    </location>
</feature>
<sequence length="113" mass="12233">MIPPPHAPEPIIEDWLNRHRALLSLALHAVGVPATILGALMLPIYVGACSLKLFGVALMLFLGGFALQFLAHALEGSEPGELAALKAWWRRRNRGRSEVVAEADSTGDSVERL</sequence>
<keyword evidence="1" id="KW-0472">Membrane</keyword>
<dbReference type="AlphaFoldDB" id="E8QWH2"/>
<evidence type="ECO:0000313" key="3">
    <source>
        <dbReference type="Proteomes" id="UP000008631"/>
    </source>
</evidence>
<protein>
    <submittedName>
        <fullName evidence="2">Uncharacterized protein</fullName>
    </submittedName>
</protein>
<proteinExistence type="predicted"/>
<keyword evidence="3" id="KW-1185">Reference proteome</keyword>
<accession>E8QWH2</accession>
<keyword evidence="1" id="KW-1133">Transmembrane helix</keyword>
<dbReference type="HOGENOM" id="CLU_2130094_0_0_0"/>
<feature type="transmembrane region" description="Helical" evidence="1">
    <location>
        <begin position="53"/>
        <end position="71"/>
    </location>
</feature>
<dbReference type="InParanoid" id="E8QWH2"/>
<dbReference type="RefSeq" id="WP_013564153.1">
    <property type="nucleotide sequence ID" value="NC_014962.1"/>
</dbReference>
<reference key="1">
    <citation type="submission" date="2010-11" db="EMBL/GenBank/DDBJ databases">
        <title>The complete sequence of chromosome of Isophaera pallida ATCC 43644.</title>
        <authorList>
            <consortium name="US DOE Joint Genome Institute (JGI-PGF)"/>
            <person name="Lucas S."/>
            <person name="Copeland A."/>
            <person name="Lapidus A."/>
            <person name="Bruce D."/>
            <person name="Goodwin L."/>
            <person name="Pitluck S."/>
            <person name="Kyrpides N."/>
            <person name="Mavromatis K."/>
            <person name="Pagani I."/>
            <person name="Ivanova N."/>
            <person name="Saunders E."/>
            <person name="Brettin T."/>
            <person name="Detter J.C."/>
            <person name="Han C."/>
            <person name="Tapia R."/>
            <person name="Land M."/>
            <person name="Hauser L."/>
            <person name="Markowitz V."/>
            <person name="Cheng J.-F."/>
            <person name="Hugenholtz P."/>
            <person name="Woyke T."/>
            <person name="Wu D."/>
            <person name="Eisen J.A."/>
        </authorList>
    </citation>
    <scope>NUCLEOTIDE SEQUENCE</scope>
    <source>
        <strain>ATCC 43644</strain>
    </source>
</reference>
<dbReference type="Proteomes" id="UP000008631">
    <property type="component" value="Chromosome"/>
</dbReference>
<dbReference type="STRING" id="575540.Isop_1278"/>
<dbReference type="EMBL" id="CP002353">
    <property type="protein sequence ID" value="ADV61864.1"/>
    <property type="molecule type" value="Genomic_DNA"/>
</dbReference>